<dbReference type="InterPro" id="IPR037923">
    <property type="entry name" value="HTH-like"/>
</dbReference>
<dbReference type="InterPro" id="IPR009057">
    <property type="entry name" value="Homeodomain-like_sf"/>
</dbReference>
<dbReference type="Pfam" id="PF02311">
    <property type="entry name" value="AraC_binding"/>
    <property type="match status" value="1"/>
</dbReference>
<evidence type="ECO:0000313" key="5">
    <source>
        <dbReference type="EMBL" id="MET3557018.1"/>
    </source>
</evidence>
<keyword evidence="1" id="KW-0805">Transcription regulation</keyword>
<dbReference type="PANTHER" id="PTHR43280:SF2">
    <property type="entry name" value="HTH-TYPE TRANSCRIPTIONAL REGULATOR EXSA"/>
    <property type="match status" value="1"/>
</dbReference>
<evidence type="ECO:0000256" key="1">
    <source>
        <dbReference type="ARBA" id="ARBA00023015"/>
    </source>
</evidence>
<dbReference type="RefSeq" id="WP_354363690.1">
    <property type="nucleotide sequence ID" value="NZ_JBEPLO010000001.1"/>
</dbReference>
<keyword evidence="6" id="KW-1185">Reference proteome</keyword>
<protein>
    <submittedName>
        <fullName evidence="5">AraC-like DNA-binding protein</fullName>
    </submittedName>
</protein>
<comment type="caution">
    <text evidence="5">The sequence shown here is derived from an EMBL/GenBank/DDBJ whole genome shotgun (WGS) entry which is preliminary data.</text>
</comment>
<proteinExistence type="predicted"/>
<dbReference type="SUPFAM" id="SSF51215">
    <property type="entry name" value="Regulatory protein AraC"/>
    <property type="match status" value="1"/>
</dbReference>
<dbReference type="Proteomes" id="UP001549122">
    <property type="component" value="Unassembled WGS sequence"/>
</dbReference>
<dbReference type="PROSITE" id="PS00041">
    <property type="entry name" value="HTH_ARAC_FAMILY_1"/>
    <property type="match status" value="1"/>
</dbReference>
<dbReference type="SUPFAM" id="SSF46689">
    <property type="entry name" value="Homeodomain-like"/>
    <property type="match status" value="2"/>
</dbReference>
<feature type="domain" description="HTH araC/xylS-type" evidence="4">
    <location>
        <begin position="177"/>
        <end position="275"/>
    </location>
</feature>
<dbReference type="SMART" id="SM00342">
    <property type="entry name" value="HTH_ARAC"/>
    <property type="match status" value="1"/>
</dbReference>
<name>A0ABV2FEM8_9STRE</name>
<dbReference type="PROSITE" id="PS01124">
    <property type="entry name" value="HTH_ARAC_FAMILY_2"/>
    <property type="match status" value="1"/>
</dbReference>
<gene>
    <name evidence="5" type="ORF">ABID29_000127</name>
</gene>
<sequence>MSSVEFYLFNNQSYIDFFPIQFGREDCAPLHSFGPATRQHYLFHYITKGKGTFYLSGQDKAYHLSAGQGFLISPDLICSYEADSIDPWSYMWVEFDGLKSEHFLKAAGLSKRQPIFTQSSDPVNNPVFEALNLLIKNHHQRSAFIISHLYLFINAVIESSTTKHHLEHNDIKELYIREALNFIERHYQETITVDAIAHHCNLNKHYFSRLFKKELNISPQQFLIQYRLSKACELLRNTTMPLHEIARLVGYSNQFNFSIAFKRQYQESPTIWRNKHR</sequence>
<dbReference type="Gene3D" id="1.10.10.60">
    <property type="entry name" value="Homeodomain-like"/>
    <property type="match status" value="2"/>
</dbReference>
<evidence type="ECO:0000256" key="3">
    <source>
        <dbReference type="ARBA" id="ARBA00023163"/>
    </source>
</evidence>
<dbReference type="InterPro" id="IPR003313">
    <property type="entry name" value="AraC-bd"/>
</dbReference>
<evidence type="ECO:0000313" key="6">
    <source>
        <dbReference type="Proteomes" id="UP001549122"/>
    </source>
</evidence>
<dbReference type="CDD" id="cd06986">
    <property type="entry name" value="cupin_MmsR-like_N"/>
    <property type="match status" value="1"/>
</dbReference>
<keyword evidence="2" id="KW-0238">DNA-binding</keyword>
<evidence type="ECO:0000256" key="2">
    <source>
        <dbReference type="ARBA" id="ARBA00023125"/>
    </source>
</evidence>
<accession>A0ABV2FEM8</accession>
<dbReference type="Pfam" id="PF12833">
    <property type="entry name" value="HTH_18"/>
    <property type="match status" value="1"/>
</dbReference>
<dbReference type="PANTHER" id="PTHR43280">
    <property type="entry name" value="ARAC-FAMILY TRANSCRIPTIONAL REGULATOR"/>
    <property type="match status" value="1"/>
</dbReference>
<dbReference type="Gene3D" id="2.60.120.280">
    <property type="entry name" value="Regulatory protein AraC"/>
    <property type="match status" value="1"/>
</dbReference>
<dbReference type="EMBL" id="JBEPLO010000001">
    <property type="protein sequence ID" value="MET3557018.1"/>
    <property type="molecule type" value="Genomic_DNA"/>
</dbReference>
<organism evidence="5 6">
    <name type="scientific">Streptococcus rupicaprae</name>
    <dbReference type="NCBI Taxonomy" id="759619"/>
    <lineage>
        <taxon>Bacteria</taxon>
        <taxon>Bacillati</taxon>
        <taxon>Bacillota</taxon>
        <taxon>Bacilli</taxon>
        <taxon>Lactobacillales</taxon>
        <taxon>Streptococcaceae</taxon>
        <taxon>Streptococcus</taxon>
    </lineage>
</organism>
<keyword evidence="3" id="KW-0804">Transcription</keyword>
<dbReference type="InterPro" id="IPR018062">
    <property type="entry name" value="HTH_AraC-typ_CS"/>
</dbReference>
<reference evidence="5 6" key="1">
    <citation type="submission" date="2024-06" db="EMBL/GenBank/DDBJ databases">
        <title>Genomic Encyclopedia of Type Strains, Phase IV (KMG-IV): sequencing the most valuable type-strain genomes for metagenomic binning, comparative biology and taxonomic classification.</title>
        <authorList>
            <person name="Goeker M."/>
        </authorList>
    </citation>
    <scope>NUCLEOTIDE SEQUENCE [LARGE SCALE GENOMIC DNA]</scope>
    <source>
        <strain evidence="5 6">DSM 28303</strain>
    </source>
</reference>
<evidence type="ECO:0000259" key="4">
    <source>
        <dbReference type="PROSITE" id="PS01124"/>
    </source>
</evidence>
<dbReference type="InterPro" id="IPR018060">
    <property type="entry name" value="HTH_AraC"/>
</dbReference>